<sequence length="47" mass="5232">MLTKEKDRRKVPTLPQPLPCYRGMQGTLLLCMSPMATLPEGIMGKEA</sequence>
<keyword evidence="1" id="KW-1185">Reference proteome</keyword>
<reference evidence="2" key="1">
    <citation type="submission" date="2022-11" db="UniProtKB">
        <authorList>
            <consortium name="WormBaseParasite"/>
        </authorList>
    </citation>
    <scope>IDENTIFICATION</scope>
</reference>
<dbReference type="WBParaSite" id="nRc.2.0.1.t42453-RA">
    <property type="protein sequence ID" value="nRc.2.0.1.t42453-RA"/>
    <property type="gene ID" value="nRc.2.0.1.g42453"/>
</dbReference>
<evidence type="ECO:0000313" key="1">
    <source>
        <dbReference type="Proteomes" id="UP000887565"/>
    </source>
</evidence>
<protein>
    <submittedName>
        <fullName evidence="2">Uncharacterized protein</fullName>
    </submittedName>
</protein>
<dbReference type="Proteomes" id="UP000887565">
    <property type="component" value="Unplaced"/>
</dbReference>
<name>A0A915KVF5_ROMCU</name>
<organism evidence="1 2">
    <name type="scientific">Romanomermis culicivorax</name>
    <name type="common">Nematode worm</name>
    <dbReference type="NCBI Taxonomy" id="13658"/>
    <lineage>
        <taxon>Eukaryota</taxon>
        <taxon>Metazoa</taxon>
        <taxon>Ecdysozoa</taxon>
        <taxon>Nematoda</taxon>
        <taxon>Enoplea</taxon>
        <taxon>Dorylaimia</taxon>
        <taxon>Mermithida</taxon>
        <taxon>Mermithoidea</taxon>
        <taxon>Mermithidae</taxon>
        <taxon>Romanomermis</taxon>
    </lineage>
</organism>
<proteinExistence type="predicted"/>
<evidence type="ECO:0000313" key="2">
    <source>
        <dbReference type="WBParaSite" id="nRc.2.0.1.t42453-RA"/>
    </source>
</evidence>
<dbReference type="AlphaFoldDB" id="A0A915KVF5"/>
<accession>A0A915KVF5</accession>